<dbReference type="RefSeq" id="WP_342692300.1">
    <property type="nucleotide sequence ID" value="NZ_JBCGDP010000012.1"/>
</dbReference>
<organism evidence="2 3">
    <name type="scientific">Flavobacterium polysaccharolyticum</name>
    <dbReference type="NCBI Taxonomy" id="3133148"/>
    <lineage>
        <taxon>Bacteria</taxon>
        <taxon>Pseudomonadati</taxon>
        <taxon>Bacteroidota</taxon>
        <taxon>Flavobacteriia</taxon>
        <taxon>Flavobacteriales</taxon>
        <taxon>Flavobacteriaceae</taxon>
        <taxon>Flavobacterium</taxon>
    </lineage>
</organism>
<evidence type="ECO:0000259" key="1">
    <source>
        <dbReference type="Pfam" id="PF13847"/>
    </source>
</evidence>
<dbReference type="Pfam" id="PF13847">
    <property type="entry name" value="Methyltransf_31"/>
    <property type="match status" value="1"/>
</dbReference>
<dbReference type="InterPro" id="IPR029063">
    <property type="entry name" value="SAM-dependent_MTases_sf"/>
</dbReference>
<name>A0ABU9NRX5_9FLAO</name>
<keyword evidence="2" id="KW-0808">Transferase</keyword>
<dbReference type="CDD" id="cd02440">
    <property type="entry name" value="AdoMet_MTases"/>
    <property type="match status" value="1"/>
</dbReference>
<reference evidence="2 3" key="1">
    <citation type="submission" date="2024-03" db="EMBL/GenBank/DDBJ databases">
        <title>Two novel species of the genus Flavobacterium exhibiting potentially degradation of complex polysaccharides.</title>
        <authorList>
            <person name="Lian X."/>
        </authorList>
    </citation>
    <scope>NUCLEOTIDE SEQUENCE [LARGE SCALE GENOMIC DNA]</scope>
    <source>
        <strain evidence="2 3">N6</strain>
    </source>
</reference>
<keyword evidence="3" id="KW-1185">Reference proteome</keyword>
<evidence type="ECO:0000313" key="3">
    <source>
        <dbReference type="Proteomes" id="UP001468798"/>
    </source>
</evidence>
<dbReference type="Proteomes" id="UP001468798">
    <property type="component" value="Unassembled WGS sequence"/>
</dbReference>
<dbReference type="Gene3D" id="3.40.50.150">
    <property type="entry name" value="Vaccinia Virus protein VP39"/>
    <property type="match status" value="1"/>
</dbReference>
<keyword evidence="2" id="KW-0489">Methyltransferase</keyword>
<accession>A0ABU9NRX5</accession>
<dbReference type="GO" id="GO:0008168">
    <property type="term" value="F:methyltransferase activity"/>
    <property type="evidence" value="ECO:0007669"/>
    <property type="project" value="UniProtKB-KW"/>
</dbReference>
<proteinExistence type="predicted"/>
<dbReference type="SUPFAM" id="SSF53335">
    <property type="entry name" value="S-adenosyl-L-methionine-dependent methyltransferases"/>
    <property type="match status" value="1"/>
</dbReference>
<dbReference type="GO" id="GO:0032259">
    <property type="term" value="P:methylation"/>
    <property type="evidence" value="ECO:0007669"/>
    <property type="project" value="UniProtKB-KW"/>
</dbReference>
<sequence>MNFRVPTKYRTTSTEIMDDFSLEGEELREALDKIASINQLLGGNKVTLGGVEQLLGNVSRDETITIVDIGCGNGDMLRTLAQYAQNKSLVFELIGIDANRFTVNHAEQLSADYENISFRCEDIFDAAFQVVKADLFLCTLTLHHFKNEEIEYLLPLFYKNARLGIIINDLQRSSLAYRLFQLLCFVFRLNTMSREDGLTSILRGFTKEELIHFSTQMKFSTWSIRWRWAFRYQWIISKL</sequence>
<dbReference type="InterPro" id="IPR025714">
    <property type="entry name" value="Methyltranfer_dom"/>
</dbReference>
<gene>
    <name evidence="2" type="ORF">WFZ86_12885</name>
</gene>
<evidence type="ECO:0000313" key="2">
    <source>
        <dbReference type="EMBL" id="MEM0577398.1"/>
    </source>
</evidence>
<comment type="caution">
    <text evidence="2">The sequence shown here is derived from an EMBL/GenBank/DDBJ whole genome shotgun (WGS) entry which is preliminary data.</text>
</comment>
<protein>
    <submittedName>
        <fullName evidence="2">Methyltransferase domain-containing protein</fullName>
    </submittedName>
</protein>
<dbReference type="EMBL" id="JBCGDP010000012">
    <property type="protein sequence ID" value="MEM0577398.1"/>
    <property type="molecule type" value="Genomic_DNA"/>
</dbReference>
<feature type="domain" description="Methyltransferase" evidence="1">
    <location>
        <begin position="62"/>
        <end position="148"/>
    </location>
</feature>